<dbReference type="PIRSF" id="PIRSF019574">
    <property type="entry name" value="Periplasmic_polyamine_BP"/>
    <property type="match status" value="1"/>
</dbReference>
<dbReference type="InterPro" id="IPR001188">
    <property type="entry name" value="Sperm_putr-bd"/>
</dbReference>
<comment type="subcellular location">
    <subcellularLocation>
        <location evidence="1 5">Periplasm</location>
    </subcellularLocation>
</comment>
<dbReference type="Gene3D" id="3.40.190.10">
    <property type="entry name" value="Periplasmic binding protein-like II"/>
    <property type="match status" value="2"/>
</dbReference>
<dbReference type="PANTHER" id="PTHR30222">
    <property type="entry name" value="SPERMIDINE/PUTRESCINE-BINDING PERIPLASMIC PROTEIN"/>
    <property type="match status" value="1"/>
</dbReference>
<reference evidence="7 8" key="2">
    <citation type="submission" date="2018-12" db="EMBL/GenBank/DDBJ databases">
        <title>Simiduia agarivorans gen. nov., sp. nov., a marine, agarolytic bacterium isolated from shallow coastal water from Keelung, Taiwan.</title>
        <authorList>
            <person name="Shieh W.Y."/>
        </authorList>
    </citation>
    <scope>NUCLEOTIDE SEQUENCE [LARGE SCALE GENOMIC DNA]</scope>
    <source>
        <strain evidence="7 8">GTF-13</strain>
    </source>
</reference>
<dbReference type="GO" id="GO:0019808">
    <property type="term" value="F:polyamine binding"/>
    <property type="evidence" value="ECO:0007669"/>
    <property type="project" value="InterPro"/>
</dbReference>
<evidence type="ECO:0000256" key="3">
    <source>
        <dbReference type="ARBA" id="ARBA00022729"/>
    </source>
</evidence>
<dbReference type="AlphaFoldDB" id="A0A3P3VMS5"/>
<keyword evidence="3 6" id="KW-0732">Signal</keyword>
<feature type="chain" id="PRO_5018252140" description="Putrescine-binding periplasmic protein" evidence="6">
    <location>
        <begin position="22"/>
        <end position="371"/>
    </location>
</feature>
<evidence type="ECO:0000256" key="5">
    <source>
        <dbReference type="PIRNR" id="PIRNR019574"/>
    </source>
</evidence>
<organism evidence="7 8">
    <name type="scientific">Aestuariirhabdus litorea</name>
    <dbReference type="NCBI Taxonomy" id="2528527"/>
    <lineage>
        <taxon>Bacteria</taxon>
        <taxon>Pseudomonadati</taxon>
        <taxon>Pseudomonadota</taxon>
        <taxon>Gammaproteobacteria</taxon>
        <taxon>Oceanospirillales</taxon>
        <taxon>Aestuariirhabdaceae</taxon>
        <taxon>Aestuariirhabdus</taxon>
    </lineage>
</organism>
<dbReference type="RefSeq" id="WP_125014487.1">
    <property type="nucleotide sequence ID" value="NZ_QWEZ01000001.1"/>
</dbReference>
<dbReference type="GO" id="GO:0042597">
    <property type="term" value="C:periplasmic space"/>
    <property type="evidence" value="ECO:0007669"/>
    <property type="project" value="UniProtKB-SubCell"/>
</dbReference>
<evidence type="ECO:0000313" key="8">
    <source>
        <dbReference type="Proteomes" id="UP000280792"/>
    </source>
</evidence>
<keyword evidence="2 5" id="KW-0813">Transport</keyword>
<accession>A0A3P3VMS5</accession>
<keyword evidence="8" id="KW-1185">Reference proteome</keyword>
<name>A0A3P3VMS5_9GAMM</name>
<evidence type="ECO:0000256" key="1">
    <source>
        <dbReference type="ARBA" id="ARBA00004418"/>
    </source>
</evidence>
<keyword evidence="4 5" id="KW-0574">Periplasm</keyword>
<protein>
    <recommendedName>
        <fullName evidence="5">Putrescine-binding periplasmic protein</fullName>
    </recommendedName>
</protein>
<gene>
    <name evidence="7" type="ORF">D0544_02775</name>
</gene>
<dbReference type="PRINTS" id="PR00909">
    <property type="entry name" value="SPERMDNBNDNG"/>
</dbReference>
<dbReference type="GO" id="GO:0015846">
    <property type="term" value="P:polyamine transport"/>
    <property type="evidence" value="ECO:0007669"/>
    <property type="project" value="InterPro"/>
</dbReference>
<proteinExistence type="inferred from homology"/>
<comment type="function">
    <text evidence="5">Required for the activity of the bacterial periplasmic transport system of putrescine.</text>
</comment>
<comment type="similarity">
    <text evidence="5">Belongs to the bacterial solute-binding protein PotD/PotF family.</text>
</comment>
<feature type="signal peptide" evidence="6">
    <location>
        <begin position="1"/>
        <end position="21"/>
    </location>
</feature>
<comment type="caution">
    <text evidence="7">The sequence shown here is derived from an EMBL/GenBank/DDBJ whole genome shotgun (WGS) entry which is preliminary data.</text>
</comment>
<dbReference type="EMBL" id="QWEZ01000001">
    <property type="protein sequence ID" value="RRJ84061.1"/>
    <property type="molecule type" value="Genomic_DNA"/>
</dbReference>
<evidence type="ECO:0000256" key="6">
    <source>
        <dbReference type="SAM" id="SignalP"/>
    </source>
</evidence>
<evidence type="ECO:0000313" key="7">
    <source>
        <dbReference type="EMBL" id="RRJ84061.1"/>
    </source>
</evidence>
<dbReference type="InterPro" id="IPR006059">
    <property type="entry name" value="SBP"/>
</dbReference>
<dbReference type="Pfam" id="PF13416">
    <property type="entry name" value="SBP_bac_8"/>
    <property type="match status" value="1"/>
</dbReference>
<reference evidence="7 8" key="1">
    <citation type="submission" date="2018-08" db="EMBL/GenBank/DDBJ databases">
        <authorList>
            <person name="Khan S.A."/>
        </authorList>
    </citation>
    <scope>NUCLEOTIDE SEQUENCE [LARGE SCALE GENOMIC DNA]</scope>
    <source>
        <strain evidence="7 8">GTF-13</strain>
    </source>
</reference>
<evidence type="ECO:0000256" key="2">
    <source>
        <dbReference type="ARBA" id="ARBA00022448"/>
    </source>
</evidence>
<sequence>MNALSTLMGALVLLLALPLQAATLRVLNWSDYVDEAMLEQFKQEQGIELVYELFESEDEFLDKLFNAREPWDVIVPPSAMIPFLSERQLIVPLDLQLLPMRAGLDQGIMKQLEMQDPGNRYAVPYMWGTTGLGVNEKMLSTLGIPANKMDSWSLLYDDELRHKASGCGIALLNESSELFASALVYLGHSVNTTNDAELQEAADLLKRAVGDTRYLHTSQYSSDLASGKLCVAVGYSGDILADVGEAENADVLYHVPVEGAAVWFDVMAIPAASKQKALAHRFINFMIQPETAAANTNYVAYPNAVPASLRLVDAEVREDPAVYPSAKVQSRLQGVRSADRKTRRIKRKLWVAVNCHSGRFCQIPMKNPYGY</sequence>
<dbReference type="Proteomes" id="UP000280792">
    <property type="component" value="Unassembled WGS sequence"/>
</dbReference>
<dbReference type="PANTHER" id="PTHR30222:SF18">
    <property type="entry name" value="BIFUNCTIONAL POLYHYDROXYBUTYRATE SYNTHASE _ ABC TRANSPORTER PERIPLASMIC BINDING PROTEIN-RELATED"/>
    <property type="match status" value="1"/>
</dbReference>
<evidence type="ECO:0000256" key="4">
    <source>
        <dbReference type="ARBA" id="ARBA00022764"/>
    </source>
</evidence>
<dbReference type="SUPFAM" id="SSF53850">
    <property type="entry name" value="Periplasmic binding protein-like II"/>
    <property type="match status" value="1"/>
</dbReference>